<dbReference type="Proteomes" id="UP000199301">
    <property type="component" value="Unassembled WGS sequence"/>
</dbReference>
<dbReference type="STRING" id="995062.SAMN04489718_3411"/>
<dbReference type="AlphaFoldDB" id="A0A1H1G441"/>
<evidence type="ECO:0000313" key="1">
    <source>
        <dbReference type="EMBL" id="SDR08007.1"/>
    </source>
</evidence>
<name>A0A1H1G441_9ACTN</name>
<protein>
    <submittedName>
        <fullName evidence="1">Uncharacterized protein</fullName>
    </submittedName>
</protein>
<gene>
    <name evidence="1" type="ORF">SAMN04489718_3411</name>
</gene>
<dbReference type="EMBL" id="FNKO01000002">
    <property type="protein sequence ID" value="SDR08007.1"/>
    <property type="molecule type" value="Genomic_DNA"/>
</dbReference>
<proteinExistence type="predicted"/>
<reference evidence="2" key="1">
    <citation type="submission" date="2016-10" db="EMBL/GenBank/DDBJ databases">
        <authorList>
            <person name="Varghese N."/>
            <person name="Submissions S."/>
        </authorList>
    </citation>
    <scope>NUCLEOTIDE SEQUENCE [LARGE SCALE GENOMIC DNA]</scope>
    <source>
        <strain evidence="2">DSM 45459</strain>
    </source>
</reference>
<evidence type="ECO:0000313" key="2">
    <source>
        <dbReference type="Proteomes" id="UP000199301"/>
    </source>
</evidence>
<accession>A0A1H1G441</accession>
<organism evidence="1 2">
    <name type="scientific">Actinopolyspora saharensis</name>
    <dbReference type="NCBI Taxonomy" id="995062"/>
    <lineage>
        <taxon>Bacteria</taxon>
        <taxon>Bacillati</taxon>
        <taxon>Actinomycetota</taxon>
        <taxon>Actinomycetes</taxon>
        <taxon>Actinopolysporales</taxon>
        <taxon>Actinopolysporaceae</taxon>
        <taxon>Actinopolyspora</taxon>
    </lineage>
</organism>
<keyword evidence="2" id="KW-1185">Reference proteome</keyword>
<sequence length="180" mass="19114">MLGRLFARVVRSPGVRSSGGRRLPTGNHRRGLPGGRIVRRWSLCGALRGSVQRLVTGAAGALGRRCRGVRGTARVLPGGHGRLLDGRVRVLAAGWLSGRASPGRDLVAGGLFPGPLRCRFLPGPGGFPVRVRLLAPLGSAGRASGARWGRRALRIGGVSAARWPLRGLRRLLRGVLLLRR</sequence>